<reference evidence="1 2" key="1">
    <citation type="submission" date="2013-01" db="EMBL/GenBank/DDBJ databases">
        <authorList>
            <person name="Bench S."/>
        </authorList>
    </citation>
    <scope>NUCLEOTIDE SEQUENCE [LARGE SCALE GENOMIC DNA]</scope>
    <source>
        <strain evidence="1 2">WH 0402</strain>
    </source>
</reference>
<dbReference type="AlphaFoldDB" id="T2JXC6"/>
<sequence>MGTEIENISDLTDTLLDNGIDISSLSDSQLENLFSHFEGMESMMSELTELDADSILEVLCDISESLADIKFNMDATATCGNYNYH</sequence>
<gene>
    <name evidence="1" type="ORF">CWATWH0402_4162</name>
</gene>
<accession>T2JXC6</accession>
<protein>
    <submittedName>
        <fullName evidence="1">Uncharacterized protein</fullName>
    </submittedName>
</protein>
<organism evidence="1 2">
    <name type="scientific">Crocosphaera watsonii WH 0402</name>
    <dbReference type="NCBI Taxonomy" id="1284629"/>
    <lineage>
        <taxon>Bacteria</taxon>
        <taxon>Bacillati</taxon>
        <taxon>Cyanobacteriota</taxon>
        <taxon>Cyanophyceae</taxon>
        <taxon>Oscillatoriophycideae</taxon>
        <taxon>Chroococcales</taxon>
        <taxon>Aphanothecaceae</taxon>
        <taxon>Crocosphaera</taxon>
    </lineage>
</organism>
<dbReference type="Proteomes" id="UP000018130">
    <property type="component" value="Unassembled WGS sequence"/>
</dbReference>
<name>T2JXC6_CROWT</name>
<proteinExistence type="predicted"/>
<reference evidence="1 2" key="2">
    <citation type="submission" date="2013-09" db="EMBL/GenBank/DDBJ databases">
        <title>Whole genome comparison of six Crocosphaera watsonii strains with differing phenotypes.</title>
        <authorList>
            <person name="Bench S.R."/>
            <person name="Heller P."/>
            <person name="Frank I."/>
            <person name="Arciniega M."/>
            <person name="Shilova I.N."/>
            <person name="Zehr J.P."/>
        </authorList>
    </citation>
    <scope>NUCLEOTIDE SEQUENCE [LARGE SCALE GENOMIC DNA]</scope>
    <source>
        <strain evidence="1 2">WH 0402</strain>
    </source>
</reference>
<evidence type="ECO:0000313" key="1">
    <source>
        <dbReference type="EMBL" id="CCQ69729.1"/>
    </source>
</evidence>
<evidence type="ECO:0000313" key="2">
    <source>
        <dbReference type="Proteomes" id="UP000018130"/>
    </source>
</evidence>
<dbReference type="EMBL" id="CAQN01001028">
    <property type="protein sequence ID" value="CCQ69729.1"/>
    <property type="molecule type" value="Genomic_DNA"/>
</dbReference>
<comment type="caution">
    <text evidence="1">The sequence shown here is derived from an EMBL/GenBank/DDBJ whole genome shotgun (WGS) entry which is preliminary data.</text>
</comment>